<evidence type="ECO:0000313" key="5">
    <source>
        <dbReference type="EMBL" id="MBC5638665.1"/>
    </source>
</evidence>
<dbReference type="Pfam" id="PF05389">
    <property type="entry name" value="MecA"/>
    <property type="match status" value="1"/>
</dbReference>
<name>A0A923L956_9BACI</name>
<proteinExistence type="inferred from homology"/>
<dbReference type="PANTHER" id="PTHR39161:SF1">
    <property type="entry name" value="ADAPTER PROTEIN MECA 1"/>
    <property type="match status" value="1"/>
</dbReference>
<evidence type="ECO:0000256" key="4">
    <source>
        <dbReference type="HAMAP-Rule" id="MF_01124"/>
    </source>
</evidence>
<dbReference type="NCBIfam" id="NF002644">
    <property type="entry name" value="PRK02315.1-5"/>
    <property type="match status" value="1"/>
</dbReference>
<dbReference type="AlphaFoldDB" id="A0A923L956"/>
<protein>
    <recommendedName>
        <fullName evidence="4">Adapter protein MecA</fullName>
    </recommendedName>
</protein>
<dbReference type="EMBL" id="JACOOL010000019">
    <property type="protein sequence ID" value="MBC5638665.1"/>
    <property type="molecule type" value="Genomic_DNA"/>
</dbReference>
<comment type="function">
    <text evidence="4">Enables the recognition and targeting of unfolded and aggregated proteins to the ClpC protease or to other proteins involved in proteolysis. Acts negatively in the development of competence by binding ComK and recruiting it to the ClpCP protease. When overexpressed, inhibits sporulation. Also involved in Spx degradation by ClpC.</text>
</comment>
<accession>A0A923L956</accession>
<dbReference type="Proteomes" id="UP000637359">
    <property type="component" value="Unassembled WGS sequence"/>
</dbReference>
<dbReference type="GO" id="GO:0045808">
    <property type="term" value="P:negative regulation of establishment of competence for transformation"/>
    <property type="evidence" value="ECO:0007669"/>
    <property type="project" value="UniProtKB-UniRule"/>
</dbReference>
<comment type="caution">
    <text evidence="5">The sequence shown here is derived from an EMBL/GenBank/DDBJ whole genome shotgun (WGS) entry which is preliminary data.</text>
</comment>
<evidence type="ECO:0000313" key="6">
    <source>
        <dbReference type="Proteomes" id="UP000637359"/>
    </source>
</evidence>
<evidence type="ECO:0000256" key="2">
    <source>
        <dbReference type="ARBA" id="ARBA00011738"/>
    </source>
</evidence>
<keyword evidence="3 4" id="KW-0178">Competence</keyword>
<comment type="domain">
    <text evidence="4">The N-terminal domain has binding sites for ComK and probably for unfolded/aggregated proteins; the C-terminal domain interacts with ClpC.</text>
</comment>
<evidence type="ECO:0000256" key="3">
    <source>
        <dbReference type="ARBA" id="ARBA00023287"/>
    </source>
</evidence>
<evidence type="ECO:0000256" key="1">
    <source>
        <dbReference type="ARBA" id="ARBA00005397"/>
    </source>
</evidence>
<reference evidence="5" key="1">
    <citation type="submission" date="2020-08" db="EMBL/GenBank/DDBJ databases">
        <title>Genome public.</title>
        <authorList>
            <person name="Liu C."/>
            <person name="Sun Q."/>
        </authorList>
    </citation>
    <scope>NUCLEOTIDE SEQUENCE</scope>
    <source>
        <strain evidence="5">BX22</strain>
    </source>
</reference>
<sequence>MEIERINENTVKFFISYVDIEDRGFQREEIWYNRERSEQLFWQMMDEVNYQEDFHVDGPLWIQVHALEKGLEIVVTKAQLSKNGDNLEFPIDEDGSTIDIPVDEKVESFLEEKFGKSDSDDADEDFVEENLWIIAGFKDFEDVIQLSHHFHDDTGSEEETLYYYNGKYYLYMEFSQDVLDEHTQEDIISRVFEYGDDSNITIHVLEEYGKKIFDTTTFADIRLHFPVNP</sequence>
<dbReference type="RefSeq" id="WP_186871366.1">
    <property type="nucleotide sequence ID" value="NZ_JACOOL010000019.1"/>
</dbReference>
<keyword evidence="6" id="KW-1185">Reference proteome</keyword>
<gene>
    <name evidence="4 5" type="primary">mecA</name>
    <name evidence="5" type="ORF">H8S33_17980</name>
</gene>
<dbReference type="HAMAP" id="MF_01124">
    <property type="entry name" value="MecA"/>
    <property type="match status" value="1"/>
</dbReference>
<dbReference type="GO" id="GO:0030674">
    <property type="term" value="F:protein-macromolecule adaptor activity"/>
    <property type="evidence" value="ECO:0007669"/>
    <property type="project" value="UniProtKB-UniRule"/>
</dbReference>
<dbReference type="InterPro" id="IPR038471">
    <property type="entry name" value="MecA_C_sf"/>
</dbReference>
<comment type="subunit">
    <text evidence="2 4">Homodimer.</text>
</comment>
<dbReference type="GO" id="GO:0042174">
    <property type="term" value="P:negative regulation of sporulation resulting in formation of a cellular spore"/>
    <property type="evidence" value="ECO:0007669"/>
    <property type="project" value="UniProtKB-UniRule"/>
</dbReference>
<dbReference type="PIRSF" id="PIRSF029008">
    <property type="entry name" value="MecA"/>
    <property type="match status" value="1"/>
</dbReference>
<keyword evidence="4" id="KW-0749">Sporulation</keyword>
<dbReference type="Gene3D" id="3.30.70.1950">
    <property type="match status" value="1"/>
</dbReference>
<dbReference type="GO" id="GO:0030420">
    <property type="term" value="P:establishment of competence for transformation"/>
    <property type="evidence" value="ECO:0007669"/>
    <property type="project" value="UniProtKB-KW"/>
</dbReference>
<dbReference type="InterPro" id="IPR008681">
    <property type="entry name" value="Neg-reg_MecA"/>
</dbReference>
<organism evidence="5 6">
    <name type="scientific">Ornithinibacillus hominis</name>
    <dbReference type="NCBI Taxonomy" id="2763055"/>
    <lineage>
        <taxon>Bacteria</taxon>
        <taxon>Bacillati</taxon>
        <taxon>Bacillota</taxon>
        <taxon>Bacilli</taxon>
        <taxon>Bacillales</taxon>
        <taxon>Bacillaceae</taxon>
        <taxon>Ornithinibacillus</taxon>
    </lineage>
</organism>
<dbReference type="PANTHER" id="PTHR39161">
    <property type="entry name" value="ADAPTER PROTEIN MECA"/>
    <property type="match status" value="1"/>
</dbReference>
<dbReference type="GO" id="GO:0030435">
    <property type="term" value="P:sporulation resulting in formation of a cellular spore"/>
    <property type="evidence" value="ECO:0007669"/>
    <property type="project" value="UniProtKB-KW"/>
</dbReference>
<comment type="similarity">
    <text evidence="1 4">Belongs to the MecA family.</text>
</comment>